<dbReference type="CDD" id="cd01650">
    <property type="entry name" value="RT_nLTR_like"/>
    <property type="match status" value="1"/>
</dbReference>
<proteinExistence type="predicted"/>
<reference evidence="3 4" key="1">
    <citation type="submission" date="2015-04" db="EMBL/GenBank/DDBJ databases">
        <title>Lasius niger genome sequencing.</title>
        <authorList>
            <person name="Konorov E.A."/>
            <person name="Nikitin M.A."/>
            <person name="Kirill M.V."/>
            <person name="Chang P."/>
        </authorList>
    </citation>
    <scope>NUCLEOTIDE SEQUENCE [LARGE SCALE GENOMIC DNA]</scope>
    <source>
        <tissue evidence="3">Whole</tissue>
    </source>
</reference>
<keyword evidence="3" id="KW-0695">RNA-directed DNA polymerase</keyword>
<feature type="region of interest" description="Disordered" evidence="1">
    <location>
        <begin position="868"/>
        <end position="892"/>
    </location>
</feature>
<feature type="domain" description="Reverse transcriptase" evidence="2">
    <location>
        <begin position="305"/>
        <end position="583"/>
    </location>
</feature>
<dbReference type="InterPro" id="IPR036691">
    <property type="entry name" value="Endo/exonu/phosph_ase_sf"/>
</dbReference>
<name>A0A0J7NAV8_LASNI</name>
<dbReference type="Gene3D" id="3.60.10.10">
    <property type="entry name" value="Endonuclease/exonuclease/phosphatase"/>
    <property type="match status" value="1"/>
</dbReference>
<dbReference type="InterPro" id="IPR043502">
    <property type="entry name" value="DNA/RNA_pol_sf"/>
</dbReference>
<feature type="compositionally biased region" description="Low complexity" evidence="1">
    <location>
        <begin position="872"/>
        <end position="881"/>
    </location>
</feature>
<dbReference type="OrthoDB" id="7700848at2759"/>
<evidence type="ECO:0000313" key="3">
    <source>
        <dbReference type="EMBL" id="KMQ89740.1"/>
    </source>
</evidence>
<keyword evidence="4" id="KW-1185">Reference proteome</keyword>
<sequence length="892" mass="101956">MGNTPTCVRPQGSSIVDLTWSSPDLAPMIIEWKVMEDMESLSDHVGIRFDVCTGRPRLPIIKSRDRRWNLRKFDGDFFRATLIWGNKDLEAEDEQDLGSMIGKLDELMEEACDASAPRIGPRRPHRKAYWWQDSVALMRSECIHARRAWQRAKRRKRSLAIINELGLSYKTVRKNLRLEINRLKAKAWQELIETIDNDPWGLPYKVVMGKLRPTTPGLSELLEHDVLSGLLDSLFPRNNRPDPLSDWSDFEWSDDWSVSMDELKGALGRGSSSLSKAPGPDGFRLVLWKRVPAEVMGRMKFIFNACLKKGEFPDVWKRANLVLIPKAGSQNTGAVDAPKARPICLLDELGKTFERVLANRIYLWQVSNPESDISKFQFGFRKQRSTCDALLLVRELTSTATRNGGFAFVVSLDISNAFNSLPWRLIRRALGEKNYPRYLRRVLDSYLADRKIFYVDKDGRRRSRDVEAGVPQGSVLGPVLWNIAFDEVLSLAEDEEGSNIICYADDTLIIVTGRDLRLTQLRASLLVARTIIMISRLGLKVAKEKTEAILFHGREVVNLPTSIMVGDTPIKFSSSVKYLGIIIDINWLFFDHFRYVEEKANRVVRALYRLMPNLRGPDERRRRLFANVVLSVVLYGAPVWGDRIVKKSCTIPALHRLHRTIAQRVISAYRTVSSNAALLLARLPPIKLLATVRKRSFERIKELRDNGNLDPISRREIREEELVSMCNTWRALLEKPNTPGEFTKLAIVPRLESWLNRDTINGMTFHLTQIFTGHGCFSKFLHMIGKKADPMCFACNMDDTDDVYHTLRECPMWDIQRLTMREKLGLPRDFTLGDVVDIIVASRGAWLAFSAFVKSIMREKEEIERRIERARLSSSASSSSPAEEDEEGFDTS</sequence>
<keyword evidence="3" id="KW-0808">Transferase</keyword>
<evidence type="ECO:0000313" key="4">
    <source>
        <dbReference type="Proteomes" id="UP000036403"/>
    </source>
</evidence>
<organism evidence="3 4">
    <name type="scientific">Lasius niger</name>
    <name type="common">Black garden ant</name>
    <dbReference type="NCBI Taxonomy" id="67767"/>
    <lineage>
        <taxon>Eukaryota</taxon>
        <taxon>Metazoa</taxon>
        <taxon>Ecdysozoa</taxon>
        <taxon>Arthropoda</taxon>
        <taxon>Hexapoda</taxon>
        <taxon>Insecta</taxon>
        <taxon>Pterygota</taxon>
        <taxon>Neoptera</taxon>
        <taxon>Endopterygota</taxon>
        <taxon>Hymenoptera</taxon>
        <taxon>Apocrita</taxon>
        <taxon>Aculeata</taxon>
        <taxon>Formicoidea</taxon>
        <taxon>Formicidae</taxon>
        <taxon>Formicinae</taxon>
        <taxon>Lasius</taxon>
        <taxon>Lasius</taxon>
    </lineage>
</organism>
<accession>A0A0J7NAV8</accession>
<dbReference type="AlphaFoldDB" id="A0A0J7NAV8"/>
<gene>
    <name evidence="3" type="ORF">RF55_10596</name>
</gene>
<dbReference type="SUPFAM" id="SSF56219">
    <property type="entry name" value="DNase I-like"/>
    <property type="match status" value="1"/>
</dbReference>
<evidence type="ECO:0000259" key="2">
    <source>
        <dbReference type="PROSITE" id="PS50878"/>
    </source>
</evidence>
<dbReference type="EMBL" id="LBMM01007425">
    <property type="protein sequence ID" value="KMQ89740.1"/>
    <property type="molecule type" value="Genomic_DNA"/>
</dbReference>
<dbReference type="SUPFAM" id="SSF56672">
    <property type="entry name" value="DNA/RNA polymerases"/>
    <property type="match status" value="1"/>
</dbReference>
<dbReference type="InterPro" id="IPR000477">
    <property type="entry name" value="RT_dom"/>
</dbReference>
<evidence type="ECO:0000256" key="1">
    <source>
        <dbReference type="SAM" id="MobiDB-lite"/>
    </source>
</evidence>
<protein>
    <submittedName>
        <fullName evidence="3">Reverse transcriptase</fullName>
    </submittedName>
</protein>
<dbReference type="PaxDb" id="67767-A0A0J7NAV8"/>
<dbReference type="Proteomes" id="UP000036403">
    <property type="component" value="Unassembled WGS sequence"/>
</dbReference>
<dbReference type="PROSITE" id="PS50878">
    <property type="entry name" value="RT_POL"/>
    <property type="match status" value="1"/>
</dbReference>
<dbReference type="PANTHER" id="PTHR19446">
    <property type="entry name" value="REVERSE TRANSCRIPTASES"/>
    <property type="match status" value="1"/>
</dbReference>
<dbReference type="Pfam" id="PF00078">
    <property type="entry name" value="RVT_1"/>
    <property type="match status" value="1"/>
</dbReference>
<dbReference type="GO" id="GO:0003964">
    <property type="term" value="F:RNA-directed DNA polymerase activity"/>
    <property type="evidence" value="ECO:0007669"/>
    <property type="project" value="UniProtKB-KW"/>
</dbReference>
<keyword evidence="3" id="KW-0548">Nucleotidyltransferase</keyword>
<feature type="compositionally biased region" description="Acidic residues" evidence="1">
    <location>
        <begin position="882"/>
        <end position="892"/>
    </location>
</feature>
<comment type="caution">
    <text evidence="3">The sequence shown here is derived from an EMBL/GenBank/DDBJ whole genome shotgun (WGS) entry which is preliminary data.</text>
</comment>